<dbReference type="GO" id="GO:0015074">
    <property type="term" value="P:DNA integration"/>
    <property type="evidence" value="ECO:0007669"/>
    <property type="project" value="InterPro"/>
</dbReference>
<reference evidence="3" key="1">
    <citation type="submission" date="2020-04" db="EMBL/GenBank/DDBJ databases">
        <authorList>
            <person name="Alioto T."/>
            <person name="Alioto T."/>
            <person name="Gomez Garrido J."/>
        </authorList>
    </citation>
    <scope>NUCLEOTIDE SEQUENCE</scope>
    <source>
        <strain evidence="3">A484AB</strain>
    </source>
</reference>
<dbReference type="PANTHER" id="PTHR46585:SF1">
    <property type="entry name" value="CHROMO DOMAIN-CONTAINING PROTEIN"/>
    <property type="match status" value="1"/>
</dbReference>
<dbReference type="Gene3D" id="2.40.50.40">
    <property type="match status" value="1"/>
</dbReference>
<accession>A0A7D9DFM7</accession>
<dbReference type="SUPFAM" id="SSF53098">
    <property type="entry name" value="Ribonuclease H-like"/>
    <property type="match status" value="1"/>
</dbReference>
<keyword evidence="4" id="KW-1185">Reference proteome</keyword>
<keyword evidence="2" id="KW-0539">Nucleus</keyword>
<name>A0A7D9DFM7_PARCT</name>
<organism evidence="3 4">
    <name type="scientific">Paramuricea clavata</name>
    <name type="common">Red gorgonian</name>
    <name type="synonym">Violescent sea-whip</name>
    <dbReference type="NCBI Taxonomy" id="317549"/>
    <lineage>
        <taxon>Eukaryota</taxon>
        <taxon>Metazoa</taxon>
        <taxon>Cnidaria</taxon>
        <taxon>Anthozoa</taxon>
        <taxon>Octocorallia</taxon>
        <taxon>Malacalcyonacea</taxon>
        <taxon>Plexauridae</taxon>
        <taxon>Paramuricea</taxon>
    </lineage>
</organism>
<comment type="subcellular location">
    <subcellularLocation>
        <location evidence="1">Nucleus</location>
    </subcellularLocation>
</comment>
<dbReference type="OrthoDB" id="5984733at2759"/>
<dbReference type="Gene3D" id="3.30.420.10">
    <property type="entry name" value="Ribonuclease H-like superfamily/Ribonuclease H"/>
    <property type="match status" value="1"/>
</dbReference>
<dbReference type="CDD" id="cd00024">
    <property type="entry name" value="CD_CSD"/>
    <property type="match status" value="1"/>
</dbReference>
<dbReference type="InterPro" id="IPR036397">
    <property type="entry name" value="RNaseH_sf"/>
</dbReference>
<evidence type="ECO:0000313" key="4">
    <source>
        <dbReference type="Proteomes" id="UP001152795"/>
    </source>
</evidence>
<dbReference type="Pfam" id="PF00665">
    <property type="entry name" value="rve"/>
    <property type="match status" value="1"/>
</dbReference>
<dbReference type="PANTHER" id="PTHR46585">
    <property type="entry name" value="INTEGRASE CORE DOMAIN CONTAINING PROTEIN"/>
    <property type="match status" value="1"/>
</dbReference>
<proteinExistence type="predicted"/>
<dbReference type="InterPro" id="IPR023779">
    <property type="entry name" value="Chromodomain_CS"/>
</dbReference>
<dbReference type="GO" id="GO:0003676">
    <property type="term" value="F:nucleic acid binding"/>
    <property type="evidence" value="ECO:0007669"/>
    <property type="project" value="InterPro"/>
</dbReference>
<evidence type="ECO:0000256" key="2">
    <source>
        <dbReference type="ARBA" id="ARBA00023242"/>
    </source>
</evidence>
<gene>
    <name evidence="3" type="ORF">PACLA_8A022682</name>
</gene>
<dbReference type="AlphaFoldDB" id="A0A7D9DFM7"/>
<evidence type="ECO:0000313" key="3">
    <source>
        <dbReference type="EMBL" id="CAB3984634.1"/>
    </source>
</evidence>
<dbReference type="InterPro" id="IPR023780">
    <property type="entry name" value="Chromo_domain"/>
</dbReference>
<dbReference type="PROSITE" id="PS50013">
    <property type="entry name" value="CHROMO_2"/>
    <property type="match status" value="1"/>
</dbReference>
<dbReference type="Proteomes" id="UP001152795">
    <property type="component" value="Unassembled WGS sequence"/>
</dbReference>
<dbReference type="InterPro" id="IPR016197">
    <property type="entry name" value="Chromo-like_dom_sf"/>
</dbReference>
<evidence type="ECO:0000256" key="1">
    <source>
        <dbReference type="ARBA" id="ARBA00004123"/>
    </source>
</evidence>
<dbReference type="SMART" id="SM00298">
    <property type="entry name" value="CHROMO"/>
    <property type="match status" value="1"/>
</dbReference>
<dbReference type="GO" id="GO:0005634">
    <property type="term" value="C:nucleus"/>
    <property type="evidence" value="ECO:0007669"/>
    <property type="project" value="UniProtKB-SubCell"/>
</dbReference>
<dbReference type="PROSITE" id="PS00598">
    <property type="entry name" value="CHROMO_1"/>
    <property type="match status" value="1"/>
</dbReference>
<dbReference type="PROSITE" id="PS50994">
    <property type="entry name" value="INTEGRASE"/>
    <property type="match status" value="1"/>
</dbReference>
<dbReference type="InterPro" id="IPR001584">
    <property type="entry name" value="Integrase_cat-core"/>
</dbReference>
<dbReference type="InterPro" id="IPR000953">
    <property type="entry name" value="Chromo/chromo_shadow_dom"/>
</dbReference>
<protein>
    <submittedName>
        <fullName evidence="3">Uncharacterized transposon-derived</fullName>
    </submittedName>
</protein>
<dbReference type="Pfam" id="PF00385">
    <property type="entry name" value="Chromo"/>
    <property type="match status" value="1"/>
</dbReference>
<dbReference type="SUPFAM" id="SSF54160">
    <property type="entry name" value="Chromo domain-like"/>
    <property type="match status" value="1"/>
</dbReference>
<sequence length="360" mass="43094">MAEKYLSQLYYNPEHPASFGGVDSIYRVVKEEGKHQISRNRIRSWLKKQDTYTLHRPVRFHFKRNRVLVGGFDEQWEADLVIMDSLSKQNNGYNYLLTVIDVLSKYAWVEPIKTKTGESLVQAFGKIIKKGRKPEKLHTDKGTEFTNRKFQKFLKENNIRFFTTHNETKASIVERFNRTLKGKMWKYFTAKNTVKYIDIIQKLVKSYNHSRHRSIGMKPADVNKDNEGFVWQKLYGEEPHKSIYYKFNIGDQVRISKARRTFKKGYLPNWTEEVFTITKRVPRRPPVYRIVDHDSDEVEGVFYEEELQKVTKTQDDFYRVEKVIRSRMRNKRKEYFVKWLGYPEKFNSWVPAENVKDINK</sequence>
<dbReference type="EMBL" id="CACRXK020000765">
    <property type="protein sequence ID" value="CAB3984634.1"/>
    <property type="molecule type" value="Genomic_DNA"/>
</dbReference>
<dbReference type="InterPro" id="IPR012337">
    <property type="entry name" value="RNaseH-like_sf"/>
</dbReference>
<comment type="caution">
    <text evidence="3">The sequence shown here is derived from an EMBL/GenBank/DDBJ whole genome shotgun (WGS) entry which is preliminary data.</text>
</comment>